<evidence type="ECO:0000313" key="2">
    <source>
        <dbReference type="Proteomes" id="UP000194127"/>
    </source>
</evidence>
<protein>
    <submittedName>
        <fullName evidence="1">Uncharacterized protein</fullName>
    </submittedName>
</protein>
<dbReference type="GeneID" id="36324482"/>
<dbReference type="Gene3D" id="3.80.10.10">
    <property type="entry name" value="Ribonuclease Inhibitor"/>
    <property type="match status" value="1"/>
</dbReference>
<accession>A0A1X6MUP4</accession>
<dbReference type="AlphaFoldDB" id="A0A1X6MUP4"/>
<dbReference type="SUPFAM" id="SSF52058">
    <property type="entry name" value="L domain-like"/>
    <property type="match status" value="1"/>
</dbReference>
<name>A0A1X6MUP4_9APHY</name>
<reference evidence="1 2" key="1">
    <citation type="submission" date="2017-04" db="EMBL/GenBank/DDBJ databases">
        <title>Genome Sequence of the Model Brown-Rot Fungus Postia placenta SB12.</title>
        <authorList>
            <consortium name="DOE Joint Genome Institute"/>
            <person name="Gaskell J."/>
            <person name="Kersten P."/>
            <person name="Larrondo L.F."/>
            <person name="Canessa P."/>
            <person name="Martinez D."/>
            <person name="Hibbett D."/>
            <person name="Schmoll M."/>
            <person name="Kubicek C.P."/>
            <person name="Martinez A.T."/>
            <person name="Yadav J."/>
            <person name="Master E."/>
            <person name="Magnuson J.K."/>
            <person name="James T."/>
            <person name="Yaver D."/>
            <person name="Berka R."/>
            <person name="Labutti K."/>
            <person name="Lipzen A."/>
            <person name="Aerts A."/>
            <person name="Barry K."/>
            <person name="Henrissat B."/>
            <person name="Blanchette R."/>
            <person name="Grigoriev I."/>
            <person name="Cullen D."/>
        </authorList>
    </citation>
    <scope>NUCLEOTIDE SEQUENCE [LARGE SCALE GENOMIC DNA]</scope>
    <source>
        <strain evidence="1 2">MAD-698-R-SB12</strain>
    </source>
</reference>
<sequence>MFRKISITRDTTLDYLLYTSCTSDIAGYLDNLRELVVANRSYREDHLAYRLAVLFPHLPSTVRRLEMYNTSWSYTPPALVFFTLFHSLNTLILVNCKFVSFSAFRQIIRALPVVSDLVLRCVKWESCDPDAPTDSQLRLTECLLCQVESLDIVLRWLYNCSSLHSLRVFDAPTTSAVWAAIDLSADELDLADLDKRSLSSMAELVSQLVMDDFAQFQLHIKPGHSLGESVELYGQDPQSNWITKRYNMVWSFATPPRNPVIAGIARYIKRRIGLEEHTVRDKTPFACQWGTPPCGASLDGTMFGLQRHIADAHLTKKDEAYSQTGVFCQWQRPIPLNNDTSGVCNTALAEDHIGEHVFTNHLATYPRMPFADIDSDEATDDDFRDEMDSRCGLTYRRYCVNCYLPSTESIIRNLRGDFGIVKMSLFICYVYHTQVVEDHPVPSPIFLYENGQKPPSLIETLSLLNL</sequence>
<evidence type="ECO:0000313" key="1">
    <source>
        <dbReference type="EMBL" id="OSX60078.1"/>
    </source>
</evidence>
<keyword evidence="2" id="KW-1185">Reference proteome</keyword>
<dbReference type="OrthoDB" id="10275734at2759"/>
<dbReference type="Proteomes" id="UP000194127">
    <property type="component" value="Unassembled WGS sequence"/>
</dbReference>
<proteinExistence type="predicted"/>
<organism evidence="1 2">
    <name type="scientific">Postia placenta MAD-698-R-SB12</name>
    <dbReference type="NCBI Taxonomy" id="670580"/>
    <lineage>
        <taxon>Eukaryota</taxon>
        <taxon>Fungi</taxon>
        <taxon>Dikarya</taxon>
        <taxon>Basidiomycota</taxon>
        <taxon>Agaricomycotina</taxon>
        <taxon>Agaricomycetes</taxon>
        <taxon>Polyporales</taxon>
        <taxon>Adustoporiaceae</taxon>
        <taxon>Rhodonia</taxon>
    </lineage>
</organism>
<gene>
    <name evidence="1" type="ORF">POSPLADRAFT_1048499</name>
</gene>
<dbReference type="EMBL" id="KZ110601">
    <property type="protein sequence ID" value="OSX60078.1"/>
    <property type="molecule type" value="Genomic_DNA"/>
</dbReference>
<dbReference type="InterPro" id="IPR032675">
    <property type="entry name" value="LRR_dom_sf"/>
</dbReference>
<dbReference type="RefSeq" id="XP_024336872.1">
    <property type="nucleotide sequence ID" value="XM_024479532.1"/>
</dbReference>